<dbReference type="InterPro" id="IPR039421">
    <property type="entry name" value="Type_1_exporter"/>
</dbReference>
<evidence type="ECO:0008006" key="2">
    <source>
        <dbReference type="Google" id="ProtNLM"/>
    </source>
</evidence>
<dbReference type="GO" id="GO:0016020">
    <property type="term" value="C:membrane"/>
    <property type="evidence" value="ECO:0007669"/>
    <property type="project" value="TreeGrafter"/>
</dbReference>
<dbReference type="AlphaFoldDB" id="A0A6A4XXE0"/>
<protein>
    <recommendedName>
        <fullName evidence="2">ABC transporter domain-containing protein</fullName>
    </recommendedName>
</protein>
<evidence type="ECO:0000313" key="1">
    <source>
        <dbReference type="EMBL" id="KAF0687824.1"/>
    </source>
</evidence>
<accession>A0A6A4XXE0</accession>
<dbReference type="InterPro" id="IPR027417">
    <property type="entry name" value="P-loop_NTPase"/>
</dbReference>
<sequence length="136" mass="15492">LKGWATWPKKLAAERIFAIIGRQHALRLHGQLGGATHPRQRRIEVARIGLSLPHSARLEDLHQLEPQGQGQPDRNVGWRQWQRQEHGINLIERFYDPTAGVVLLDSRDLKKINVQSLRHHISIVSQESVLFIGTIG</sequence>
<dbReference type="Gene3D" id="3.40.50.300">
    <property type="entry name" value="P-loop containing nucleotide triphosphate hydrolases"/>
    <property type="match status" value="1"/>
</dbReference>
<dbReference type="GO" id="GO:0042626">
    <property type="term" value="F:ATPase-coupled transmembrane transporter activity"/>
    <property type="evidence" value="ECO:0007669"/>
    <property type="project" value="TreeGrafter"/>
</dbReference>
<comment type="caution">
    <text evidence="1">The sequence shown here is derived from an EMBL/GenBank/DDBJ whole genome shotgun (WGS) entry which is preliminary data.</text>
</comment>
<dbReference type="EMBL" id="VJMH01006835">
    <property type="protein sequence ID" value="KAF0687824.1"/>
    <property type="molecule type" value="Genomic_DNA"/>
</dbReference>
<gene>
    <name evidence="1" type="ORF">As57867_020410</name>
</gene>
<proteinExistence type="predicted"/>
<dbReference type="PANTHER" id="PTHR24221">
    <property type="entry name" value="ATP-BINDING CASSETTE SUB-FAMILY B"/>
    <property type="match status" value="1"/>
</dbReference>
<reference evidence="1" key="1">
    <citation type="submission" date="2019-06" db="EMBL/GenBank/DDBJ databases">
        <title>Genomics analysis of Aphanomyces spp. identifies a new class of oomycete effector associated with host adaptation.</title>
        <authorList>
            <person name="Gaulin E."/>
        </authorList>
    </citation>
    <scope>NUCLEOTIDE SEQUENCE</scope>
    <source>
        <strain evidence="1">CBS 578.67</strain>
    </source>
</reference>
<feature type="non-terminal residue" evidence="1">
    <location>
        <position position="1"/>
    </location>
</feature>
<name>A0A6A4XXE0_9STRA</name>
<organism evidence="1">
    <name type="scientific">Aphanomyces stellatus</name>
    <dbReference type="NCBI Taxonomy" id="120398"/>
    <lineage>
        <taxon>Eukaryota</taxon>
        <taxon>Sar</taxon>
        <taxon>Stramenopiles</taxon>
        <taxon>Oomycota</taxon>
        <taxon>Saprolegniomycetes</taxon>
        <taxon>Saprolegniales</taxon>
        <taxon>Verrucalvaceae</taxon>
        <taxon>Aphanomyces</taxon>
    </lineage>
</organism>
<dbReference type="PANTHER" id="PTHR24221:SF503">
    <property type="entry name" value="MITOCHONDRIAL POTASSIUM CHANNEL ATP-BINDING SUBUNIT"/>
    <property type="match status" value="1"/>
</dbReference>
<dbReference type="OrthoDB" id="6500128at2759"/>
<dbReference type="SUPFAM" id="SSF52540">
    <property type="entry name" value="P-loop containing nucleoside triphosphate hydrolases"/>
    <property type="match status" value="1"/>
</dbReference>